<protein>
    <submittedName>
        <fullName evidence="1">Abi family protein</fullName>
    </submittedName>
</protein>
<keyword evidence="2" id="KW-1185">Reference proteome</keyword>
<comment type="caution">
    <text evidence="1">The sequence shown here is derived from an EMBL/GenBank/DDBJ whole genome shotgun (WGS) entry which is preliminary data.</text>
</comment>
<dbReference type="PIRSF" id="PIRSF034934">
    <property type="entry name" value="AbiF_AbiD"/>
    <property type="match status" value="1"/>
</dbReference>
<dbReference type="EMBL" id="JBHSQE010000009">
    <property type="protein sequence ID" value="MFC6147104.1"/>
    <property type="molecule type" value="Genomic_DNA"/>
</dbReference>
<dbReference type="RefSeq" id="WP_377001738.1">
    <property type="nucleotide sequence ID" value="NZ_JBHSQE010000009.1"/>
</dbReference>
<evidence type="ECO:0000313" key="2">
    <source>
        <dbReference type="Proteomes" id="UP001596244"/>
    </source>
</evidence>
<dbReference type="InterPro" id="IPR017034">
    <property type="entry name" value="Abi_system_AbiD/AbiF"/>
</dbReference>
<gene>
    <name evidence="1" type="ORF">ACFPUZ_09825</name>
</gene>
<dbReference type="InterPro" id="IPR011664">
    <property type="entry name" value="Abi_system_AbiD/AbiF-like"/>
</dbReference>
<organism evidence="1 2">
    <name type="scientific">Corynebacterium nasicanis</name>
    <dbReference type="NCBI Taxonomy" id="1448267"/>
    <lineage>
        <taxon>Bacteria</taxon>
        <taxon>Bacillati</taxon>
        <taxon>Actinomycetota</taxon>
        <taxon>Actinomycetes</taxon>
        <taxon>Mycobacteriales</taxon>
        <taxon>Corynebacteriaceae</taxon>
        <taxon>Corynebacterium</taxon>
    </lineage>
</organism>
<proteinExistence type="predicted"/>
<reference evidence="2" key="1">
    <citation type="journal article" date="2019" name="Int. J. Syst. Evol. Microbiol.">
        <title>The Global Catalogue of Microorganisms (GCM) 10K type strain sequencing project: providing services to taxonomists for standard genome sequencing and annotation.</title>
        <authorList>
            <consortium name="The Broad Institute Genomics Platform"/>
            <consortium name="The Broad Institute Genome Sequencing Center for Infectious Disease"/>
            <person name="Wu L."/>
            <person name="Ma J."/>
        </authorList>
    </citation>
    <scope>NUCLEOTIDE SEQUENCE [LARGE SCALE GENOMIC DNA]</scope>
    <source>
        <strain evidence="2">CCUG 51943</strain>
    </source>
</reference>
<name>A0ABW1QE74_9CORY</name>
<accession>A0ABW1QE74</accession>
<dbReference type="Pfam" id="PF07751">
    <property type="entry name" value="Abi_2"/>
    <property type="match status" value="1"/>
</dbReference>
<evidence type="ECO:0000313" key="1">
    <source>
        <dbReference type="EMBL" id="MFC6147104.1"/>
    </source>
</evidence>
<dbReference type="Proteomes" id="UP001596244">
    <property type="component" value="Unassembled WGS sequence"/>
</dbReference>
<sequence>MKQKYEKPHLSYEDQLRKLQERGLAVSDGQRGLEVLKRVGYYRLSAYWYPLRVMKPGNKRTTRWNYRFDHFRPGHSLEEVRALYEFDAKLRALTFEALQVIEIAFRAAIAYYAGKEHKYIHLERGMLDKKKCSHVPKNSDKDSYSQWKMQYERQQKRAGGEDFISHHINRYGNRLPIWIATEFLDFGSISMLYSYLPRNIKNEISPGFGVLQGESLASWMRNLNYVRNIIAHHSRLWNKFIVTRLEQPGRAIVDPGLYHLADSSDKDTFSKVYPSLAVIAYILSFIDPENDWRHRMVSLIGEFPTVEGLNPVALMGFPSNWESLGLWKTDVAFINGAAVPPWYR</sequence>